<proteinExistence type="predicted"/>
<gene>
    <name evidence="1" type="ORF">LAFE_0H11364G</name>
</gene>
<accession>A0A1G4MKP4</accession>
<dbReference type="Proteomes" id="UP000190831">
    <property type="component" value="Chromosome H"/>
</dbReference>
<evidence type="ECO:0000313" key="1">
    <source>
        <dbReference type="EMBL" id="SCW04339.1"/>
    </source>
</evidence>
<protein>
    <submittedName>
        <fullName evidence="1">LAFE_0H11364g1_1</fullName>
    </submittedName>
</protein>
<reference evidence="1 2" key="1">
    <citation type="submission" date="2016-03" db="EMBL/GenBank/DDBJ databases">
        <authorList>
            <person name="Devillers H."/>
        </authorList>
    </citation>
    <scope>NUCLEOTIDE SEQUENCE [LARGE SCALE GENOMIC DNA]</scope>
    <source>
        <strain evidence="1">CBS 6772</strain>
    </source>
</reference>
<dbReference type="EMBL" id="LT598491">
    <property type="protein sequence ID" value="SCW04339.1"/>
    <property type="molecule type" value="Genomic_DNA"/>
</dbReference>
<keyword evidence="2" id="KW-1185">Reference proteome</keyword>
<name>A0A1G4MKP4_LACFM</name>
<dbReference type="OrthoDB" id="4065996at2759"/>
<organism evidence="1 2">
    <name type="scientific">Lachancea fermentati</name>
    <name type="common">Zygosaccharomyces fermentati</name>
    <dbReference type="NCBI Taxonomy" id="4955"/>
    <lineage>
        <taxon>Eukaryota</taxon>
        <taxon>Fungi</taxon>
        <taxon>Dikarya</taxon>
        <taxon>Ascomycota</taxon>
        <taxon>Saccharomycotina</taxon>
        <taxon>Saccharomycetes</taxon>
        <taxon>Saccharomycetales</taxon>
        <taxon>Saccharomycetaceae</taxon>
        <taxon>Lachancea</taxon>
    </lineage>
</organism>
<dbReference type="OMA" id="RIWFIRS"/>
<evidence type="ECO:0000313" key="2">
    <source>
        <dbReference type="Proteomes" id="UP000190831"/>
    </source>
</evidence>
<sequence>MPLHFKNLAQHRNYVLHWYRYTLRNSSRYTSSAHLQCRIRRITKNVLKKHKADMSSWSVYILLNEIKELNERLISGDITWVWDKLSSTAKAKKKRKNILEVPSPPSVMTEDPNHIREMNILHQYIKERQKELKLPLNIPNEYKSKLLLPLALHNDSLKKLHRLQIQLAQGPPKIHLNYTSAGRSRIWFIRSALNKGKRQSKALGRLIRMEKKQNQNILNYLDSCQENSIWAWHEAVWEHYLVTGKILRNEQFTSFFHENASKSREILGGTLISTSTPVQSQPPWSNLVEDWLHPIKSAMKILQKKSVERAKYFDQYRRKILMDGHAKFFNQKSNQMYSNRLARYKIMAEQDLPFVTPFFARQNLPSVLKSRKFVK</sequence>
<dbReference type="AlphaFoldDB" id="A0A1G4MKP4"/>